<sequence length="124" mass="13359">MLFTARRRTLAAQLGLLAFVLIVLAPLASQLRAEPADWRWLNQLGCHDGAGSVPVALDRSQPVLQVDACGYCSLLSHCPALAESNWSAAGRLRPRHEVCGALPAQSLQTAHFPHALSRAPPFLT</sequence>
<dbReference type="EMBL" id="FNAE01000004">
    <property type="protein sequence ID" value="SDE85688.1"/>
    <property type="molecule type" value="Genomic_DNA"/>
</dbReference>
<protein>
    <submittedName>
        <fullName evidence="1">DUF2946 family protein</fullName>
    </submittedName>
</protein>
<dbReference type="Proteomes" id="UP000182413">
    <property type="component" value="Unassembled WGS sequence"/>
</dbReference>
<evidence type="ECO:0000313" key="4">
    <source>
        <dbReference type="Proteomes" id="UP001278050"/>
    </source>
</evidence>
<dbReference type="Proteomes" id="UP001278050">
    <property type="component" value="Unassembled WGS sequence"/>
</dbReference>
<evidence type="ECO:0000313" key="2">
    <source>
        <dbReference type="EMBL" id="SDE85688.1"/>
    </source>
</evidence>
<name>A0A1G7GC23_9GAMM</name>
<dbReference type="InterPro" id="IPR021333">
    <property type="entry name" value="DUF2946"/>
</dbReference>
<evidence type="ECO:0000313" key="1">
    <source>
        <dbReference type="EMBL" id="MDX5994143.1"/>
    </source>
</evidence>
<keyword evidence="4" id="KW-1185">Reference proteome</keyword>
<dbReference type="OrthoDB" id="6896047at2"/>
<accession>A0A1G7GC23</accession>
<reference evidence="2 3" key="1">
    <citation type="submission" date="2016-10" db="EMBL/GenBank/DDBJ databases">
        <authorList>
            <person name="de Groot N.N."/>
        </authorList>
    </citation>
    <scope>NUCLEOTIDE SEQUENCE [LARGE SCALE GENOMIC DNA]</scope>
    <source>
        <strain evidence="2 3">JCM 10630</strain>
    </source>
</reference>
<gene>
    <name evidence="2" type="ORF">SAMN05216575_104198</name>
    <name evidence="1" type="ORF">SIM71_18940</name>
</gene>
<reference evidence="1 4" key="2">
    <citation type="submission" date="2023-11" db="EMBL/GenBank/DDBJ databases">
        <title>MicrobeMod: A computational toolkit for identifying prokaryotic methylation and restriction-modification with nanopore sequencing.</title>
        <authorList>
            <person name="Crits-Christoph A."/>
            <person name="Kang S.C."/>
            <person name="Lee H."/>
            <person name="Ostrov N."/>
        </authorList>
    </citation>
    <scope>NUCLEOTIDE SEQUENCE [LARGE SCALE GENOMIC DNA]</scope>
    <source>
        <strain evidence="1 4">ATCC BAA-571</strain>
    </source>
</reference>
<evidence type="ECO:0000313" key="3">
    <source>
        <dbReference type="Proteomes" id="UP000182413"/>
    </source>
</evidence>
<dbReference type="EMBL" id="JAWXXP010000001">
    <property type="protein sequence ID" value="MDX5994143.1"/>
    <property type="molecule type" value="Genomic_DNA"/>
</dbReference>
<dbReference type="AlphaFoldDB" id="A0A1G7GC23"/>
<dbReference type="Pfam" id="PF11162">
    <property type="entry name" value="DUF2946"/>
    <property type="match status" value="1"/>
</dbReference>
<proteinExistence type="predicted"/>
<dbReference type="RefSeq" id="WP_074679306.1">
    <property type="nucleotide sequence ID" value="NZ_CBCSET010000004.1"/>
</dbReference>
<organism evidence="2 3">
    <name type="scientific">Ectopseudomonas alcaliphila</name>
    <dbReference type="NCBI Taxonomy" id="101564"/>
    <lineage>
        <taxon>Bacteria</taxon>
        <taxon>Pseudomonadati</taxon>
        <taxon>Pseudomonadota</taxon>
        <taxon>Gammaproteobacteria</taxon>
        <taxon>Pseudomonadales</taxon>
        <taxon>Pseudomonadaceae</taxon>
        <taxon>Ectopseudomonas</taxon>
    </lineage>
</organism>